<name>A0A7W8DGZ0_9BACT</name>
<dbReference type="InterPro" id="IPR046866">
    <property type="entry name" value="FapA_N"/>
</dbReference>
<dbReference type="EMBL" id="JACHID010000006">
    <property type="protein sequence ID" value="MBB5021842.1"/>
    <property type="molecule type" value="Genomic_DNA"/>
</dbReference>
<sequence>MFARVTVNPNVVVEVTDDKLEAHLAIRTPSGLEISVWEDAYIAADIAEPYVVDLTHDIIDLLDMVQAGDRSIFPARLLLAKGIPPKDGKDSHVKYIIDFNDNPGTVDEKTGKINFKERDLVKEVDEGDEILEVVKATKGEAGFDVYSESIPAVDGENNTTMVAGEGVVTDDLGDRIVYRAAKKGVVLMQGKEVHVSEVLIIKTDVDYATGNIRFDGSVNVSGSIKSGFEVEATGDVLIEGFVEKDAKVEGQTVIVQSGCYGRIVAHKNTQMEFVENAVVFCGRHAAIKSVNRSQVVAGHAIVDKVASSRITAHHELSVVDVNSSMATPCSLFISHDPNVMEIINQFRSQYSNLKFEVEMDRLYLANAGVNISQVIEQRKVPEGLNPELAKKVKKLIHNLGLIARFKALINDSVSQTDGVVYILSKIDRYSIVDIYGIEKQLYEDMARCSFRFDSESHEIVEGRISADS</sequence>
<dbReference type="InterPro" id="IPR005646">
    <property type="entry name" value="FapA"/>
</dbReference>
<feature type="domain" description="Flagellar Assembly Protein A N-terminal region" evidence="1">
    <location>
        <begin position="12"/>
        <end position="189"/>
    </location>
</feature>
<reference evidence="2 3" key="1">
    <citation type="submission" date="2020-08" db="EMBL/GenBank/DDBJ databases">
        <title>Genomic Encyclopedia of Type Strains, Phase IV (KMG-IV): sequencing the most valuable type-strain genomes for metagenomic binning, comparative biology and taxonomic classification.</title>
        <authorList>
            <person name="Goeker M."/>
        </authorList>
    </citation>
    <scope>NUCLEOTIDE SEQUENCE [LARGE SCALE GENOMIC DNA]</scope>
    <source>
        <strain evidence="2 3">DSM 22071</strain>
    </source>
</reference>
<dbReference type="RefSeq" id="WP_183731291.1">
    <property type="nucleotide sequence ID" value="NZ_JACHID010000006.1"/>
</dbReference>
<dbReference type="Pfam" id="PF03961">
    <property type="entry name" value="FapA"/>
    <property type="match status" value="1"/>
</dbReference>
<dbReference type="AlphaFoldDB" id="A0A7W8DGZ0"/>
<dbReference type="PANTHER" id="PTHR38032:SF1">
    <property type="entry name" value="RNA-BINDING PROTEIN KHPB N-TERMINAL DOMAIN-CONTAINING PROTEIN"/>
    <property type="match status" value="1"/>
</dbReference>
<protein>
    <recommendedName>
        <fullName evidence="1">Flagellar Assembly Protein A N-terminal region domain-containing protein</fullName>
    </recommendedName>
</protein>
<evidence type="ECO:0000313" key="3">
    <source>
        <dbReference type="Proteomes" id="UP000528322"/>
    </source>
</evidence>
<dbReference type="Pfam" id="PF20250">
    <property type="entry name" value="FapA_N"/>
    <property type="match status" value="1"/>
</dbReference>
<comment type="caution">
    <text evidence="2">The sequence shown here is derived from an EMBL/GenBank/DDBJ whole genome shotgun (WGS) entry which is preliminary data.</text>
</comment>
<gene>
    <name evidence="2" type="ORF">HNR37_001156</name>
</gene>
<dbReference type="InterPro" id="IPR046865">
    <property type="entry name" value="FapA_b_solenoid"/>
</dbReference>
<proteinExistence type="predicted"/>
<evidence type="ECO:0000259" key="1">
    <source>
        <dbReference type="Pfam" id="PF20250"/>
    </source>
</evidence>
<organism evidence="2 3">
    <name type="scientific">Desulfurispira natronophila</name>
    <dbReference type="NCBI Taxonomy" id="682562"/>
    <lineage>
        <taxon>Bacteria</taxon>
        <taxon>Pseudomonadati</taxon>
        <taxon>Chrysiogenota</taxon>
        <taxon>Chrysiogenia</taxon>
        <taxon>Chrysiogenales</taxon>
        <taxon>Chrysiogenaceae</taxon>
        <taxon>Desulfurispira</taxon>
    </lineage>
</organism>
<dbReference type="PANTHER" id="PTHR38032">
    <property type="entry name" value="POLYMERASE-RELATED"/>
    <property type="match status" value="1"/>
</dbReference>
<evidence type="ECO:0000313" key="2">
    <source>
        <dbReference type="EMBL" id="MBB5021842.1"/>
    </source>
</evidence>
<dbReference type="Proteomes" id="UP000528322">
    <property type="component" value="Unassembled WGS sequence"/>
</dbReference>
<keyword evidence="3" id="KW-1185">Reference proteome</keyword>
<accession>A0A7W8DGZ0</accession>